<evidence type="ECO:0000313" key="2">
    <source>
        <dbReference type="EMBL" id="CAG6534534.1"/>
    </source>
</evidence>
<name>A0A8D8MN36_CULPI</name>
<feature type="compositionally biased region" description="Basic and acidic residues" evidence="1">
    <location>
        <begin position="15"/>
        <end position="33"/>
    </location>
</feature>
<organism evidence="2">
    <name type="scientific">Culex pipiens</name>
    <name type="common">House mosquito</name>
    <dbReference type="NCBI Taxonomy" id="7175"/>
    <lineage>
        <taxon>Eukaryota</taxon>
        <taxon>Metazoa</taxon>
        <taxon>Ecdysozoa</taxon>
        <taxon>Arthropoda</taxon>
        <taxon>Hexapoda</taxon>
        <taxon>Insecta</taxon>
        <taxon>Pterygota</taxon>
        <taxon>Neoptera</taxon>
        <taxon>Endopterygota</taxon>
        <taxon>Diptera</taxon>
        <taxon>Nematocera</taxon>
        <taxon>Culicoidea</taxon>
        <taxon>Culicidae</taxon>
        <taxon>Culicinae</taxon>
        <taxon>Culicini</taxon>
        <taxon>Culex</taxon>
        <taxon>Culex</taxon>
    </lineage>
</organism>
<feature type="compositionally biased region" description="Basic and acidic residues" evidence="1">
    <location>
        <begin position="71"/>
        <end position="86"/>
    </location>
</feature>
<feature type="region of interest" description="Disordered" evidence="1">
    <location>
        <begin position="1"/>
        <end position="111"/>
    </location>
</feature>
<dbReference type="AlphaFoldDB" id="A0A8D8MN36"/>
<reference evidence="2" key="1">
    <citation type="submission" date="2021-05" db="EMBL/GenBank/DDBJ databases">
        <authorList>
            <person name="Alioto T."/>
            <person name="Alioto T."/>
            <person name="Gomez Garrido J."/>
        </authorList>
    </citation>
    <scope>NUCLEOTIDE SEQUENCE</scope>
</reference>
<evidence type="ECO:0000256" key="1">
    <source>
        <dbReference type="SAM" id="MobiDB-lite"/>
    </source>
</evidence>
<feature type="compositionally biased region" description="Gly residues" evidence="1">
    <location>
        <begin position="1"/>
        <end position="11"/>
    </location>
</feature>
<proteinExistence type="predicted"/>
<dbReference type="EMBL" id="HBUE01211308">
    <property type="protein sequence ID" value="CAG6534534.1"/>
    <property type="molecule type" value="Transcribed_RNA"/>
</dbReference>
<dbReference type="EMBL" id="HBUE01317743">
    <property type="protein sequence ID" value="CAG6586482.1"/>
    <property type="molecule type" value="Transcribed_RNA"/>
</dbReference>
<protein>
    <submittedName>
        <fullName evidence="2">(northern house mosquito) hypothetical protein</fullName>
    </submittedName>
</protein>
<sequence length="111" mass="11315">MEPAGPDGGGKARARVQDEKDGGGDGAGVRDEGQGEEAEAQGLGGRADAEARGAEKGTGAANPRAGGPPEGVRDGEGRVGTVERRHAGGSPTQKPRGKQQRDRVTCIKKFR</sequence>
<accession>A0A8D8MN36</accession>